<evidence type="ECO:0000313" key="2">
    <source>
        <dbReference type="EMBL" id="KAH7967979.1"/>
    </source>
</evidence>
<gene>
    <name evidence="2" type="ORF">HPB52_005047</name>
</gene>
<sequence length="173" mass="18637">MSVDDLPSSGNSPTANEVGVSPRGEDVFQDFPSDKALENFANEYESVSRAMGVVDAGVSASARSLPVLTSLYCDCGLRRSGLLAMVHRVANRSGEQRKEAALSEKVACLRKNVGSIPSSKSRFVKTLRVLEEHDLVVVQDDKEGGISVLPEATFHDKARCAIGKNFKQVTIDP</sequence>
<evidence type="ECO:0000256" key="1">
    <source>
        <dbReference type="SAM" id="MobiDB-lite"/>
    </source>
</evidence>
<organism evidence="2 3">
    <name type="scientific">Rhipicephalus sanguineus</name>
    <name type="common">Brown dog tick</name>
    <name type="synonym">Ixodes sanguineus</name>
    <dbReference type="NCBI Taxonomy" id="34632"/>
    <lineage>
        <taxon>Eukaryota</taxon>
        <taxon>Metazoa</taxon>
        <taxon>Ecdysozoa</taxon>
        <taxon>Arthropoda</taxon>
        <taxon>Chelicerata</taxon>
        <taxon>Arachnida</taxon>
        <taxon>Acari</taxon>
        <taxon>Parasitiformes</taxon>
        <taxon>Ixodida</taxon>
        <taxon>Ixodoidea</taxon>
        <taxon>Ixodidae</taxon>
        <taxon>Rhipicephalinae</taxon>
        <taxon>Rhipicephalus</taxon>
        <taxon>Rhipicephalus</taxon>
    </lineage>
</organism>
<protein>
    <submittedName>
        <fullName evidence="2">Uncharacterized protein</fullName>
    </submittedName>
</protein>
<proteinExistence type="predicted"/>
<evidence type="ECO:0000313" key="3">
    <source>
        <dbReference type="Proteomes" id="UP000821837"/>
    </source>
</evidence>
<accession>A0A9D4T2U3</accession>
<dbReference type="EMBL" id="JABSTV010001248">
    <property type="protein sequence ID" value="KAH7967979.1"/>
    <property type="molecule type" value="Genomic_DNA"/>
</dbReference>
<comment type="caution">
    <text evidence="2">The sequence shown here is derived from an EMBL/GenBank/DDBJ whole genome shotgun (WGS) entry which is preliminary data.</text>
</comment>
<feature type="region of interest" description="Disordered" evidence="1">
    <location>
        <begin position="1"/>
        <end position="29"/>
    </location>
</feature>
<reference evidence="2" key="1">
    <citation type="journal article" date="2020" name="Cell">
        <title>Large-Scale Comparative Analyses of Tick Genomes Elucidate Their Genetic Diversity and Vector Capacities.</title>
        <authorList>
            <consortium name="Tick Genome and Microbiome Consortium (TIGMIC)"/>
            <person name="Jia N."/>
            <person name="Wang J."/>
            <person name="Shi W."/>
            <person name="Du L."/>
            <person name="Sun Y."/>
            <person name="Zhan W."/>
            <person name="Jiang J.F."/>
            <person name="Wang Q."/>
            <person name="Zhang B."/>
            <person name="Ji P."/>
            <person name="Bell-Sakyi L."/>
            <person name="Cui X.M."/>
            <person name="Yuan T.T."/>
            <person name="Jiang B.G."/>
            <person name="Yang W.F."/>
            <person name="Lam T.T."/>
            <person name="Chang Q.C."/>
            <person name="Ding S.J."/>
            <person name="Wang X.J."/>
            <person name="Zhu J.G."/>
            <person name="Ruan X.D."/>
            <person name="Zhao L."/>
            <person name="Wei J.T."/>
            <person name="Ye R.Z."/>
            <person name="Que T.C."/>
            <person name="Du C.H."/>
            <person name="Zhou Y.H."/>
            <person name="Cheng J.X."/>
            <person name="Dai P.F."/>
            <person name="Guo W.B."/>
            <person name="Han X.H."/>
            <person name="Huang E.J."/>
            <person name="Li L.F."/>
            <person name="Wei W."/>
            <person name="Gao Y.C."/>
            <person name="Liu J.Z."/>
            <person name="Shao H.Z."/>
            <person name="Wang X."/>
            <person name="Wang C.C."/>
            <person name="Yang T.C."/>
            <person name="Huo Q.B."/>
            <person name="Li W."/>
            <person name="Chen H.Y."/>
            <person name="Chen S.E."/>
            <person name="Zhou L.G."/>
            <person name="Ni X.B."/>
            <person name="Tian J.H."/>
            <person name="Sheng Y."/>
            <person name="Liu T."/>
            <person name="Pan Y.S."/>
            <person name="Xia L.Y."/>
            <person name="Li J."/>
            <person name="Zhao F."/>
            <person name="Cao W.C."/>
        </authorList>
    </citation>
    <scope>NUCLEOTIDE SEQUENCE</scope>
    <source>
        <strain evidence="2">Rsan-2018</strain>
    </source>
</reference>
<dbReference type="AlphaFoldDB" id="A0A9D4T2U3"/>
<name>A0A9D4T2U3_RHISA</name>
<dbReference type="Proteomes" id="UP000821837">
    <property type="component" value="Unassembled WGS sequence"/>
</dbReference>
<reference evidence="2" key="2">
    <citation type="submission" date="2021-09" db="EMBL/GenBank/DDBJ databases">
        <authorList>
            <person name="Jia N."/>
            <person name="Wang J."/>
            <person name="Shi W."/>
            <person name="Du L."/>
            <person name="Sun Y."/>
            <person name="Zhan W."/>
            <person name="Jiang J."/>
            <person name="Wang Q."/>
            <person name="Zhang B."/>
            <person name="Ji P."/>
            <person name="Sakyi L.B."/>
            <person name="Cui X."/>
            <person name="Yuan T."/>
            <person name="Jiang B."/>
            <person name="Yang W."/>
            <person name="Lam T.T.-Y."/>
            <person name="Chang Q."/>
            <person name="Ding S."/>
            <person name="Wang X."/>
            <person name="Zhu J."/>
            <person name="Ruan X."/>
            <person name="Zhao L."/>
            <person name="Wei J."/>
            <person name="Que T."/>
            <person name="Du C."/>
            <person name="Cheng J."/>
            <person name="Dai P."/>
            <person name="Han X."/>
            <person name="Huang E."/>
            <person name="Gao Y."/>
            <person name="Liu J."/>
            <person name="Shao H."/>
            <person name="Ye R."/>
            <person name="Li L."/>
            <person name="Wei W."/>
            <person name="Wang X."/>
            <person name="Wang C."/>
            <person name="Huo Q."/>
            <person name="Li W."/>
            <person name="Guo W."/>
            <person name="Chen H."/>
            <person name="Chen S."/>
            <person name="Zhou L."/>
            <person name="Zhou L."/>
            <person name="Ni X."/>
            <person name="Tian J."/>
            <person name="Zhou Y."/>
            <person name="Sheng Y."/>
            <person name="Liu T."/>
            <person name="Pan Y."/>
            <person name="Xia L."/>
            <person name="Li J."/>
            <person name="Zhao F."/>
            <person name="Cao W."/>
        </authorList>
    </citation>
    <scope>NUCLEOTIDE SEQUENCE</scope>
    <source>
        <strain evidence="2">Rsan-2018</strain>
        <tissue evidence="2">Larvae</tissue>
    </source>
</reference>
<keyword evidence="3" id="KW-1185">Reference proteome</keyword>